<organism evidence="2 3">
    <name type="scientific">Ciceribacter selenitireducens ATCC BAA-1503</name>
    <dbReference type="NCBI Taxonomy" id="1336235"/>
    <lineage>
        <taxon>Bacteria</taxon>
        <taxon>Pseudomonadati</taxon>
        <taxon>Pseudomonadota</taxon>
        <taxon>Alphaproteobacteria</taxon>
        <taxon>Hyphomicrobiales</taxon>
        <taxon>Rhizobiaceae</taxon>
        <taxon>Ciceribacter</taxon>
    </lineage>
</organism>
<dbReference type="RefSeq" id="WP_115668499.1">
    <property type="nucleotide sequence ID" value="NZ_UEYP01000001.1"/>
</dbReference>
<sequence length="363" mass="39421">MTIIPSLDQLARTAADIRAFALSLPNPQRPRTAIYGTGFLGAWACSWLKDNGFDLVASFDGNPERAGTRFHGLPVHAPEAIGEISPDLTLVTARHAIGPVTARLEKLGVASLSFDAFYAALHFEAFAAVHELLDDERSRDVLRAVLAAMLTGEKSYCEVVFEKDQYFCLPRFCGVEKEIFVDAGAYVGDSVERFIWAHYGVFATIHAFEPGARQHGALKARTARLVEEWALDPASVVLNRSGLGAGEAQMASASQSGQLQSLALGSVGAGPDAVTVTSLDRYLDGAPASFIKADVEGMEMALLKGAAETIARYRPKLAICVYHYPSDIPQISSYLKSLVPAYRFALRHHSPQLMETVLYAWTE</sequence>
<proteinExistence type="predicted"/>
<evidence type="ECO:0000313" key="3">
    <source>
        <dbReference type="Proteomes" id="UP000254764"/>
    </source>
</evidence>
<dbReference type="EMBL" id="UEYP01000001">
    <property type="protein sequence ID" value="SSC65433.1"/>
    <property type="molecule type" value="Genomic_DNA"/>
</dbReference>
<dbReference type="Pfam" id="PF05050">
    <property type="entry name" value="Methyltransf_21"/>
    <property type="match status" value="1"/>
</dbReference>
<dbReference type="InterPro" id="IPR029063">
    <property type="entry name" value="SAM-dependent_MTases_sf"/>
</dbReference>
<evidence type="ECO:0000313" key="2">
    <source>
        <dbReference type="EMBL" id="SSC65433.1"/>
    </source>
</evidence>
<dbReference type="Gene3D" id="3.40.50.720">
    <property type="entry name" value="NAD(P)-binding Rossmann-like Domain"/>
    <property type="match status" value="1"/>
</dbReference>
<dbReference type="Proteomes" id="UP000254764">
    <property type="component" value="Unassembled WGS sequence"/>
</dbReference>
<dbReference type="NCBIfam" id="TIGR01444">
    <property type="entry name" value="fkbM_fam"/>
    <property type="match status" value="1"/>
</dbReference>
<feature type="domain" description="Methyltransferase FkbM" evidence="1">
    <location>
        <begin position="182"/>
        <end position="337"/>
    </location>
</feature>
<keyword evidence="3" id="KW-1185">Reference proteome</keyword>
<dbReference type="STRING" id="1336235.GCA_000518785_01766"/>
<dbReference type="AlphaFoldDB" id="A0A376ADA0"/>
<dbReference type="Gene3D" id="3.40.50.150">
    <property type="entry name" value="Vaccinia Virus protein VP39"/>
    <property type="match status" value="1"/>
</dbReference>
<dbReference type="SUPFAM" id="SSF53335">
    <property type="entry name" value="S-adenosyl-L-methionine-dependent methyltransferases"/>
    <property type="match status" value="1"/>
</dbReference>
<accession>A0A376ADA0</accession>
<evidence type="ECO:0000259" key="1">
    <source>
        <dbReference type="Pfam" id="PF05050"/>
    </source>
</evidence>
<gene>
    <name evidence="2" type="ORF">RHIZ70_1141</name>
</gene>
<name>A0A376ADA0_9HYPH</name>
<dbReference type="InterPro" id="IPR006342">
    <property type="entry name" value="FkbM_mtfrase"/>
</dbReference>
<reference evidence="3" key="1">
    <citation type="submission" date="2018-07" db="EMBL/GenBank/DDBJ databases">
        <authorList>
            <person name="Peiro R."/>
            <person name="Begona"/>
            <person name="Cbmso G."/>
            <person name="Lopez M."/>
            <person name="Gonzalez S."/>
        </authorList>
    </citation>
    <scope>NUCLEOTIDE SEQUENCE [LARGE SCALE GENOMIC DNA]</scope>
</reference>
<dbReference type="OrthoDB" id="7905197at2"/>
<protein>
    <recommendedName>
        <fullName evidence="1">Methyltransferase FkbM domain-containing protein</fullName>
    </recommendedName>
</protein>